<evidence type="ECO:0000256" key="12">
    <source>
        <dbReference type="RuleBase" id="RU003357"/>
    </source>
</evidence>
<evidence type="ECO:0000256" key="7">
    <source>
        <dbReference type="ARBA" id="ARBA00023065"/>
    </source>
</evidence>
<evidence type="ECO:0000256" key="10">
    <source>
        <dbReference type="ARBA" id="ARBA00023237"/>
    </source>
</evidence>
<gene>
    <name evidence="16" type="ORF">GJ699_20840</name>
</gene>
<dbReference type="Gene3D" id="2.40.170.20">
    <property type="entry name" value="TonB-dependent receptor, beta-barrel domain"/>
    <property type="match status" value="1"/>
</dbReference>
<dbReference type="EMBL" id="WKJK01000011">
    <property type="protein sequence ID" value="MRW92449.1"/>
    <property type="molecule type" value="Genomic_DNA"/>
</dbReference>
<keyword evidence="6" id="KW-0408">Iron</keyword>
<keyword evidence="3 11" id="KW-1134">Transmembrane beta strand</keyword>
<feature type="signal peptide" evidence="13">
    <location>
        <begin position="1"/>
        <end position="23"/>
    </location>
</feature>
<evidence type="ECO:0000256" key="11">
    <source>
        <dbReference type="PROSITE-ProRule" id="PRU01360"/>
    </source>
</evidence>
<keyword evidence="4" id="KW-0410">Iron transport</keyword>
<dbReference type="RefSeq" id="WP_154379854.1">
    <property type="nucleotide sequence ID" value="NZ_WKJK01000011.1"/>
</dbReference>
<evidence type="ECO:0000259" key="14">
    <source>
        <dbReference type="Pfam" id="PF00593"/>
    </source>
</evidence>
<sequence>MDRNLKKSAIAIALTAALNPAFANDDVPTPALALAASGENPNQNAYAETTVTQVTVSARRRTEKEQDVPSPITAIKGDDLKAMLISQVQDLQQALPSTNAAFMHARVSSVAIRGIGSNPANEGLEGSVGLYVDNVYQGRPGMLAIDLVDLEQVDLLRGPQGTLFGKNSTAGVLNLTTKRPTFTPERSIEVSAGERGYNQTLASVSGALSDHWAGRLSVSKTHDRGWLHNNYDGKDYNSVGREGIRGQLLYKPSDKFDLRLIADYNHEDDTQGTLIPYGFGPAAPGKSSWQAATAAALGLPAGSTPLITDPTLYQTSFDTAQRAVVYQGGLSAEANWRLDSGYSLTSITASRFWIFHPHNDNDVTAAPSLLDGGYNVKHRQFSQEVRLASPVGKTFDYVVGAYYYHQNIDGSFFINLGSKADIALLNSTAGLGIVDNTNSVSHGHGTTDSYALFSQGNWHLSEQWEFTGGLRATYEDKDGRSARSALSGGIPLTAYPAALRAIVQATRNAIGSAYDSGDLSVSGTAPSGLATLSYKVRPGLLGYVTASHGEKSGGINISGVGSAPTLGADSLKIRPEKANNFELGFKSQWLNNRLIVNADYYQTRIQDYQTNAYVTGPVTPVLILTNAGDVKSNGVEWDIKARPIAGLSLNFTGSYNDAHYLSFVNAPVSAELAATGATKADLSGQPLVGAPKWIANPGVRYDWRLNDEVRQYVVANYAWRSDAQGYVDNSKYALIPAYGLLNLSTGVQIGHGNQNWDISLWAKNALDKHYFLTASAAQTTGGGGYVAAVGAPRTIGVTARLEF</sequence>
<keyword evidence="13" id="KW-0732">Signal</keyword>
<proteinExistence type="inferred from homology"/>
<keyword evidence="7" id="KW-0406">Ion transport</keyword>
<dbReference type="Proteomes" id="UP000433309">
    <property type="component" value="Unassembled WGS sequence"/>
</dbReference>
<dbReference type="GO" id="GO:0009279">
    <property type="term" value="C:cell outer membrane"/>
    <property type="evidence" value="ECO:0007669"/>
    <property type="project" value="UniProtKB-SubCell"/>
</dbReference>
<evidence type="ECO:0000256" key="4">
    <source>
        <dbReference type="ARBA" id="ARBA00022496"/>
    </source>
</evidence>
<evidence type="ECO:0000256" key="5">
    <source>
        <dbReference type="ARBA" id="ARBA00022692"/>
    </source>
</evidence>
<organism evidence="16 17">
    <name type="scientific">Duganella guangzhouensis</name>
    <dbReference type="NCBI Taxonomy" id="2666084"/>
    <lineage>
        <taxon>Bacteria</taxon>
        <taxon>Pseudomonadati</taxon>
        <taxon>Pseudomonadota</taxon>
        <taxon>Betaproteobacteria</taxon>
        <taxon>Burkholderiales</taxon>
        <taxon>Oxalobacteraceae</taxon>
        <taxon>Telluria group</taxon>
        <taxon>Duganella</taxon>
    </lineage>
</organism>
<comment type="caution">
    <text evidence="16">The sequence shown here is derived from an EMBL/GenBank/DDBJ whole genome shotgun (WGS) entry which is preliminary data.</text>
</comment>
<dbReference type="Pfam" id="PF00593">
    <property type="entry name" value="TonB_dep_Rec_b-barrel"/>
    <property type="match status" value="1"/>
</dbReference>
<dbReference type="PANTHER" id="PTHR32552:SF81">
    <property type="entry name" value="TONB-DEPENDENT OUTER MEMBRANE RECEPTOR"/>
    <property type="match status" value="1"/>
</dbReference>
<evidence type="ECO:0000259" key="15">
    <source>
        <dbReference type="Pfam" id="PF07715"/>
    </source>
</evidence>
<feature type="domain" description="TonB-dependent receptor-like beta-barrel" evidence="14">
    <location>
        <begin position="287"/>
        <end position="764"/>
    </location>
</feature>
<dbReference type="InterPro" id="IPR000531">
    <property type="entry name" value="Beta-barrel_TonB"/>
</dbReference>
<dbReference type="GO" id="GO:0006826">
    <property type="term" value="P:iron ion transport"/>
    <property type="evidence" value="ECO:0007669"/>
    <property type="project" value="UniProtKB-KW"/>
</dbReference>
<protein>
    <submittedName>
        <fullName evidence="16">TonB-dependent receptor</fullName>
    </submittedName>
</protein>
<evidence type="ECO:0000256" key="1">
    <source>
        <dbReference type="ARBA" id="ARBA00004571"/>
    </source>
</evidence>
<keyword evidence="8 12" id="KW-0798">TonB box</keyword>
<dbReference type="Pfam" id="PF07715">
    <property type="entry name" value="Plug"/>
    <property type="match status" value="1"/>
</dbReference>
<evidence type="ECO:0000313" key="17">
    <source>
        <dbReference type="Proteomes" id="UP000433309"/>
    </source>
</evidence>
<dbReference type="InterPro" id="IPR036942">
    <property type="entry name" value="Beta-barrel_TonB_sf"/>
</dbReference>
<dbReference type="AlphaFoldDB" id="A0A6I2L840"/>
<evidence type="ECO:0000313" key="16">
    <source>
        <dbReference type="EMBL" id="MRW92449.1"/>
    </source>
</evidence>
<dbReference type="PROSITE" id="PS52016">
    <property type="entry name" value="TONB_DEPENDENT_REC_3"/>
    <property type="match status" value="1"/>
</dbReference>
<evidence type="ECO:0000256" key="8">
    <source>
        <dbReference type="ARBA" id="ARBA00023077"/>
    </source>
</evidence>
<keyword evidence="16" id="KW-0675">Receptor</keyword>
<evidence type="ECO:0000256" key="3">
    <source>
        <dbReference type="ARBA" id="ARBA00022452"/>
    </source>
</evidence>
<evidence type="ECO:0000256" key="13">
    <source>
        <dbReference type="SAM" id="SignalP"/>
    </source>
</evidence>
<evidence type="ECO:0000256" key="2">
    <source>
        <dbReference type="ARBA" id="ARBA00022448"/>
    </source>
</evidence>
<reference evidence="16 17" key="1">
    <citation type="submission" date="2019-11" db="EMBL/GenBank/DDBJ databases">
        <title>Novel species isolated from a subtropical stream in China.</title>
        <authorList>
            <person name="Lu H."/>
        </authorList>
    </citation>
    <scope>NUCLEOTIDE SEQUENCE [LARGE SCALE GENOMIC DNA]</scope>
    <source>
        <strain evidence="16 17">FT80W</strain>
    </source>
</reference>
<comment type="similarity">
    <text evidence="11 12">Belongs to the TonB-dependent receptor family.</text>
</comment>
<feature type="chain" id="PRO_5026104129" evidence="13">
    <location>
        <begin position="24"/>
        <end position="803"/>
    </location>
</feature>
<comment type="subcellular location">
    <subcellularLocation>
        <location evidence="1 11">Cell outer membrane</location>
        <topology evidence="1 11">Multi-pass membrane protein</topology>
    </subcellularLocation>
</comment>
<dbReference type="InterPro" id="IPR012910">
    <property type="entry name" value="Plug_dom"/>
</dbReference>
<keyword evidence="5 11" id="KW-0812">Transmembrane</keyword>
<dbReference type="InterPro" id="IPR039426">
    <property type="entry name" value="TonB-dep_rcpt-like"/>
</dbReference>
<keyword evidence="17" id="KW-1185">Reference proteome</keyword>
<evidence type="ECO:0000256" key="6">
    <source>
        <dbReference type="ARBA" id="ARBA00023004"/>
    </source>
</evidence>
<dbReference type="SUPFAM" id="SSF56935">
    <property type="entry name" value="Porins"/>
    <property type="match status" value="1"/>
</dbReference>
<accession>A0A6I2L840</accession>
<keyword evidence="10 11" id="KW-0998">Cell outer membrane</keyword>
<name>A0A6I2L840_9BURK</name>
<evidence type="ECO:0000256" key="9">
    <source>
        <dbReference type="ARBA" id="ARBA00023136"/>
    </source>
</evidence>
<keyword evidence="9 11" id="KW-0472">Membrane</keyword>
<dbReference type="PANTHER" id="PTHR32552">
    <property type="entry name" value="FERRICHROME IRON RECEPTOR-RELATED"/>
    <property type="match status" value="1"/>
</dbReference>
<keyword evidence="2 11" id="KW-0813">Transport</keyword>
<feature type="domain" description="TonB-dependent receptor plug" evidence="15">
    <location>
        <begin position="65"/>
        <end position="172"/>
    </location>
</feature>